<organism evidence="1 2">
    <name type="scientific">Piscirickettsia litoralis</name>
    <dbReference type="NCBI Taxonomy" id="1891921"/>
    <lineage>
        <taxon>Bacteria</taxon>
        <taxon>Pseudomonadati</taxon>
        <taxon>Pseudomonadota</taxon>
        <taxon>Gammaproteobacteria</taxon>
        <taxon>Thiotrichales</taxon>
        <taxon>Piscirickettsiaceae</taxon>
        <taxon>Piscirickettsia</taxon>
    </lineage>
</organism>
<sequence length="86" mass="10646">MLDKKEIDFYDFYNKTIEISRLIDNPVLLPDGHSLNKKIDRLYRNKLYRVKTLYTIYHHIITEFDYFNDQDDETEGGRGKWLHYWR</sequence>
<reference evidence="1 2" key="1">
    <citation type="submission" date="2016-08" db="EMBL/GenBank/DDBJ databases">
        <title>Draft genome sequence of Candidatus Piscirickettsia litoralis, from seawater.</title>
        <authorList>
            <person name="Wan X."/>
            <person name="Lee A.J."/>
            <person name="Hou S."/>
            <person name="Donachie S.P."/>
        </authorList>
    </citation>
    <scope>NUCLEOTIDE SEQUENCE [LARGE SCALE GENOMIC DNA]</scope>
    <source>
        <strain evidence="1 2">Y2</strain>
    </source>
</reference>
<evidence type="ECO:0000313" key="2">
    <source>
        <dbReference type="Proteomes" id="UP000094329"/>
    </source>
</evidence>
<evidence type="ECO:0000313" key="1">
    <source>
        <dbReference type="EMBL" id="ODN42460.1"/>
    </source>
</evidence>
<proteinExistence type="predicted"/>
<accession>A0ABX3A4V4</accession>
<protein>
    <submittedName>
        <fullName evidence="1">Uncharacterized protein</fullName>
    </submittedName>
</protein>
<dbReference type="EMBL" id="MDTU01000001">
    <property type="protein sequence ID" value="ODN42460.1"/>
    <property type="molecule type" value="Genomic_DNA"/>
</dbReference>
<keyword evidence="2" id="KW-1185">Reference proteome</keyword>
<dbReference type="RefSeq" id="WP_069312257.1">
    <property type="nucleotide sequence ID" value="NZ_MDTU01000001.1"/>
</dbReference>
<name>A0ABX3A4V4_9GAMM</name>
<gene>
    <name evidence="1" type="ORF">BGC07_05345</name>
</gene>
<dbReference type="Proteomes" id="UP000094329">
    <property type="component" value="Unassembled WGS sequence"/>
</dbReference>
<comment type="caution">
    <text evidence="1">The sequence shown here is derived from an EMBL/GenBank/DDBJ whole genome shotgun (WGS) entry which is preliminary data.</text>
</comment>